<dbReference type="SUPFAM" id="SSF53187">
    <property type="entry name" value="Zn-dependent exopeptidases"/>
    <property type="match status" value="1"/>
</dbReference>
<dbReference type="RefSeq" id="WP_200908488.1">
    <property type="nucleotide sequence ID" value="NZ_LIXZ01000077.1"/>
</dbReference>
<feature type="non-terminal residue" evidence="1">
    <location>
        <position position="89"/>
    </location>
</feature>
<proteinExistence type="predicted"/>
<evidence type="ECO:0000313" key="2">
    <source>
        <dbReference type="Proteomes" id="UP000050398"/>
    </source>
</evidence>
<dbReference type="EMBL" id="LIXZ01000077">
    <property type="protein sequence ID" value="KPL57562.1"/>
    <property type="molecule type" value="Genomic_DNA"/>
</dbReference>
<accession>A0A0N8GG56</accession>
<protein>
    <submittedName>
        <fullName evidence="1">Acetylornithine deacetylase</fullName>
    </submittedName>
</protein>
<reference evidence="1 2" key="1">
    <citation type="submission" date="2015-08" db="EMBL/GenBank/DDBJ databases">
        <title>Draft Genome Sequence of Bacillus vietnamensis UCD-SED5.</title>
        <authorList>
            <person name="Lee R.D."/>
            <person name="Jospin G."/>
            <person name="Lang J.M."/>
            <person name="Coil D.A."/>
            <person name="Eisen J.A."/>
        </authorList>
    </citation>
    <scope>NUCLEOTIDE SEQUENCE [LARGE SCALE GENOMIC DNA]</scope>
    <source>
        <strain evidence="1 2">UCD-SED5</strain>
    </source>
</reference>
<sequence>MLDATETRIVEACEALMDDTLALTRDLVRGYSVLGQEQGALDTMEAWFARLDLPVDRVPLDAPGFAEHPHRAPTEWDSAGRYNLVSRLN</sequence>
<dbReference type="Gene3D" id="3.40.630.10">
    <property type="entry name" value="Zn peptidases"/>
    <property type="match status" value="1"/>
</dbReference>
<organism evidence="1 2">
    <name type="scientific">Rossellomorea vietnamensis</name>
    <dbReference type="NCBI Taxonomy" id="218284"/>
    <lineage>
        <taxon>Bacteria</taxon>
        <taxon>Bacillati</taxon>
        <taxon>Bacillota</taxon>
        <taxon>Bacilli</taxon>
        <taxon>Bacillales</taxon>
        <taxon>Bacillaceae</taxon>
        <taxon>Rossellomorea</taxon>
    </lineage>
</organism>
<dbReference type="AlphaFoldDB" id="A0A0N8GG56"/>
<dbReference type="PATRIC" id="fig|218284.4.peg.4284"/>
<comment type="caution">
    <text evidence="1">The sequence shown here is derived from an EMBL/GenBank/DDBJ whole genome shotgun (WGS) entry which is preliminary data.</text>
</comment>
<dbReference type="Proteomes" id="UP000050398">
    <property type="component" value="Unassembled WGS sequence"/>
</dbReference>
<gene>
    <name evidence="1" type="ORF">AM506_21805</name>
</gene>
<evidence type="ECO:0000313" key="1">
    <source>
        <dbReference type="EMBL" id="KPL57562.1"/>
    </source>
</evidence>
<name>A0A0N8GG56_9BACI</name>